<gene>
    <name evidence="8" type="ORF">PV04_06440</name>
</gene>
<dbReference type="STRING" id="5601.A0A0D2G574"/>
<feature type="compositionally biased region" description="Polar residues" evidence="6">
    <location>
        <begin position="1"/>
        <end position="10"/>
    </location>
</feature>
<dbReference type="InterPro" id="IPR007219">
    <property type="entry name" value="XnlR_reg_dom"/>
</dbReference>
<dbReference type="PANTHER" id="PTHR47660">
    <property type="entry name" value="TRANSCRIPTION FACTOR WITH C2H2 AND ZN(2)-CYS(6) DNA BINDING DOMAIN (EUROFUNG)-RELATED-RELATED"/>
    <property type="match status" value="1"/>
</dbReference>
<dbReference type="CDD" id="cd12148">
    <property type="entry name" value="fungal_TF_MHR"/>
    <property type="match status" value="1"/>
</dbReference>
<keyword evidence="5" id="KW-0539">Nucleus</keyword>
<dbReference type="GO" id="GO:0008270">
    <property type="term" value="F:zinc ion binding"/>
    <property type="evidence" value="ECO:0007669"/>
    <property type="project" value="InterPro"/>
</dbReference>
<evidence type="ECO:0000313" key="8">
    <source>
        <dbReference type="EMBL" id="KIW67169.1"/>
    </source>
</evidence>
<dbReference type="Pfam" id="PF04082">
    <property type="entry name" value="Fungal_trans"/>
    <property type="match status" value="1"/>
</dbReference>
<evidence type="ECO:0000256" key="2">
    <source>
        <dbReference type="ARBA" id="ARBA00022833"/>
    </source>
</evidence>
<evidence type="ECO:0000256" key="5">
    <source>
        <dbReference type="ARBA" id="ARBA00023242"/>
    </source>
</evidence>
<protein>
    <recommendedName>
        <fullName evidence="7">Xylanolytic transcriptional activator regulatory domain-containing protein</fullName>
    </recommendedName>
</protein>
<evidence type="ECO:0000256" key="4">
    <source>
        <dbReference type="ARBA" id="ARBA00023163"/>
    </source>
</evidence>
<feature type="region of interest" description="Disordered" evidence="6">
    <location>
        <begin position="1"/>
        <end position="26"/>
    </location>
</feature>
<keyword evidence="4" id="KW-0804">Transcription</keyword>
<keyword evidence="3" id="KW-0805">Transcription regulation</keyword>
<evidence type="ECO:0000256" key="3">
    <source>
        <dbReference type="ARBA" id="ARBA00023015"/>
    </source>
</evidence>
<evidence type="ECO:0000313" key="9">
    <source>
        <dbReference type="Proteomes" id="UP000054266"/>
    </source>
</evidence>
<evidence type="ECO:0000256" key="6">
    <source>
        <dbReference type="SAM" id="MobiDB-lite"/>
    </source>
</evidence>
<dbReference type="Proteomes" id="UP000054266">
    <property type="component" value="Unassembled WGS sequence"/>
</dbReference>
<dbReference type="HOGENOM" id="CLU_009184_1_0_1"/>
<reference evidence="8 9" key="1">
    <citation type="submission" date="2015-01" db="EMBL/GenBank/DDBJ databases">
        <title>The Genome Sequence of Capronia semiimmersa CBS27337.</title>
        <authorList>
            <consortium name="The Broad Institute Genomics Platform"/>
            <person name="Cuomo C."/>
            <person name="de Hoog S."/>
            <person name="Gorbushina A."/>
            <person name="Stielow B."/>
            <person name="Teixiera M."/>
            <person name="Abouelleil A."/>
            <person name="Chapman S.B."/>
            <person name="Priest M."/>
            <person name="Young S.K."/>
            <person name="Wortman J."/>
            <person name="Nusbaum C."/>
            <person name="Birren B."/>
        </authorList>
    </citation>
    <scope>NUCLEOTIDE SEQUENCE [LARGE SCALE GENOMIC DNA]</scope>
    <source>
        <strain evidence="8 9">CBS 27337</strain>
    </source>
</reference>
<accession>A0A0D2G574</accession>
<sequence>MIPQSSSLGSETHDLPSIASPQQHSNASARVASPILTPPVLPQNGFFINDEASELDWIFQDVRGEYLDAVGVPADCMLPDPMDFGLLGLDPQRQCLNAQEPAASYQLTGDPQESWLLDRPISASQPLDLPELGSKNVQLIAGSYVQLERITDSDRAKMQRSIMHFLERPIWTPVSLVTFPSKEKLDLCIDLFFAKFHLVISFIHRPTFNPTAVSEVLVLAIASIGARFTYLDGAAAFANAMAELARRLLLSMGQKDTRVTRSESYMTAQLLLGIYGYSSGDKSWFNYSEASRCSLVRTAKHAGLFQDQPRTAASSGDSTETRWMAWVAAERRRRLGWAIYEFDASVSFLHNERPAFSTGDMALSLPCDVARWEAHSAHSWKALCPWTQPDGELVKFRTAARSLFDASLAESVQLSDGQHLYIVVVTLARFLWSIKELQVSPLMDVVPENWPLIEHKGNLLDKLDQYLVSPYTARASETDRNIQCVAGRALIIHTSHLYGSSDLMDWLPAMLRSSGSNQAAKERMMRWGSEDRQRLRKVVYHSAQILAICRDFPFNNPYEATYVFHAGAALWCAVTMLEAPILESATNEDATSLFLDKNAAEGEADYSKVMQWIREDGNFNVGLYGVPVLGSRVSRLQVLEETVRVLQNLRVWDLSKAYANVLRQLIRSEGANPQI</sequence>
<feature type="domain" description="Xylanolytic transcriptional activator regulatory" evidence="7">
    <location>
        <begin position="189"/>
        <end position="383"/>
    </location>
</feature>
<keyword evidence="9" id="KW-1185">Reference proteome</keyword>
<dbReference type="AlphaFoldDB" id="A0A0D2G574"/>
<name>A0A0D2G574_9EURO</name>
<dbReference type="GO" id="GO:0006351">
    <property type="term" value="P:DNA-templated transcription"/>
    <property type="evidence" value="ECO:0007669"/>
    <property type="project" value="InterPro"/>
</dbReference>
<dbReference type="PANTHER" id="PTHR47660:SF2">
    <property type="entry name" value="TRANSCRIPTION FACTOR WITH C2H2 AND ZN(2)-CYS(6) DNA BINDING DOMAIN (EUROFUNG)"/>
    <property type="match status" value="1"/>
</dbReference>
<evidence type="ECO:0000259" key="7">
    <source>
        <dbReference type="Pfam" id="PF04082"/>
    </source>
</evidence>
<dbReference type="EMBL" id="KN846959">
    <property type="protein sequence ID" value="KIW67169.1"/>
    <property type="molecule type" value="Genomic_DNA"/>
</dbReference>
<organism evidence="8 9">
    <name type="scientific">Phialophora macrospora</name>
    <dbReference type="NCBI Taxonomy" id="1851006"/>
    <lineage>
        <taxon>Eukaryota</taxon>
        <taxon>Fungi</taxon>
        <taxon>Dikarya</taxon>
        <taxon>Ascomycota</taxon>
        <taxon>Pezizomycotina</taxon>
        <taxon>Eurotiomycetes</taxon>
        <taxon>Chaetothyriomycetidae</taxon>
        <taxon>Chaetothyriales</taxon>
        <taxon>Herpotrichiellaceae</taxon>
        <taxon>Phialophora</taxon>
    </lineage>
</organism>
<evidence type="ECO:0000256" key="1">
    <source>
        <dbReference type="ARBA" id="ARBA00022723"/>
    </source>
</evidence>
<keyword evidence="1" id="KW-0479">Metal-binding</keyword>
<keyword evidence="2" id="KW-0862">Zinc</keyword>
<dbReference type="GO" id="GO:0003677">
    <property type="term" value="F:DNA binding"/>
    <property type="evidence" value="ECO:0007669"/>
    <property type="project" value="InterPro"/>
</dbReference>
<proteinExistence type="predicted"/>